<keyword evidence="2 5" id="KW-0812">Transmembrane</keyword>
<dbReference type="OrthoDB" id="9763654at2"/>
<dbReference type="GO" id="GO:0005576">
    <property type="term" value="C:extracellular region"/>
    <property type="evidence" value="ECO:0007669"/>
    <property type="project" value="TreeGrafter"/>
</dbReference>
<feature type="transmembrane region" description="Helical" evidence="5">
    <location>
        <begin position="162"/>
        <end position="188"/>
    </location>
</feature>
<feature type="transmembrane region" description="Helical" evidence="5">
    <location>
        <begin position="54"/>
        <end position="80"/>
    </location>
</feature>
<evidence type="ECO:0000256" key="1">
    <source>
        <dbReference type="ARBA" id="ARBA00022475"/>
    </source>
</evidence>
<evidence type="ECO:0000256" key="4">
    <source>
        <dbReference type="ARBA" id="ARBA00023136"/>
    </source>
</evidence>
<dbReference type="HAMAP" id="MF_01600">
    <property type="entry name" value="UPF0182"/>
    <property type="match status" value="1"/>
</dbReference>
<sequence length="961" mass="102947">MTNNLAPKINSSPAAIATIILVVLGVAALGALGVYTDILWFGQLGFGSVFTTQIVAQAGVFVTGAIVLGALAWVGFYVAYRTRPIYLKFADERDPFAAYRMLLDQLRKVIMIGLPIVLGVLGGVAAASQWKLVLTWLNRTYTGEVDPQFGLDISFYLFDLPFLTAVVGFLSAAVLISGLVGAAVHMIYGNIRFNGRETKVAKSARIQIAISAAVYLVLQGASLWLDQYATMTSSSGLYTGATYSDVNARIPGFQILALISLVVAALFLITAVIGRWRISVMGTALMVISSIVLGGAYPWLVQTFQVVPNERTLEAEYIKRNIEATRAAYGLDAVESSEYKATTDATAGALRQDAETTANIRIIDPALVSASFKQLEQYKQYYSFAGHLDVDRYTIDGKTQDTVIAVRELQQSGLGDSQSWYNNVIVYTHGYGVVAAYGNQRSSEGQPVFLQKGIPSIGALGEYEPRVYFGENSPLYSIVGAPAGAEPRELDYPAGDGEADQTYTTFKGDGGPKLDNIAARLAYAIKFQSEQILLSDAITNESQILYNRDPRSRVAAVAPYLTLDSDSYPAVVDGRVVWIVDGYTTSNNYPYSRSENLSQAIADSGTNDTFARGSVNYIRNSVKATVDAYDGSVNLYAWDEKDPILKTWSKIFPNTIKSIKEMSGDLLSHVRYPADLFKVQRSILGSYHVSDAGSFYSQEDAWMTPNDPVSGTSVTSGSLQPPYYLTMQVPGTSAPAFSLYTTFIPKSTGEASRNVLKGYLVADSDAGNEAGKVSPNYGKLRLLNLPASTIVPGPGQVQNAFSTDAEVSRLLNILRQGSTQVLNGNLLTLPVGGGLLYVQPVYIKSTGETSFPLLKKVLVAFGDKIAFEDTLDGALDALFGGNSGANAGDGSSIVVPTDPTTPTDPKAPTSSKAAALKQALTAARNAMIAKDSAMAKGDWTAYGKAEADLKAALDAALAASQ</sequence>
<dbReference type="HOGENOM" id="CLU_007733_1_0_11"/>
<dbReference type="Pfam" id="PF03699">
    <property type="entry name" value="UPF0182"/>
    <property type="match status" value="1"/>
</dbReference>
<feature type="transmembrane region" description="Helical" evidence="5">
    <location>
        <begin position="280"/>
        <end position="300"/>
    </location>
</feature>
<evidence type="ECO:0000256" key="5">
    <source>
        <dbReference type="HAMAP-Rule" id="MF_01600"/>
    </source>
</evidence>
<organism evidence="7 8">
    <name type="scientific">Rhodoluna lacicola</name>
    <dbReference type="NCBI Taxonomy" id="529884"/>
    <lineage>
        <taxon>Bacteria</taxon>
        <taxon>Bacillati</taxon>
        <taxon>Actinomycetota</taxon>
        <taxon>Actinomycetes</taxon>
        <taxon>Micrococcales</taxon>
        <taxon>Microbacteriaceae</taxon>
        <taxon>Luna cluster</taxon>
        <taxon>Luna-1 subcluster</taxon>
        <taxon>Rhodoluna</taxon>
    </lineage>
</organism>
<evidence type="ECO:0000256" key="2">
    <source>
        <dbReference type="ARBA" id="ARBA00022692"/>
    </source>
</evidence>
<dbReference type="Proteomes" id="UP000067708">
    <property type="component" value="Chromosome"/>
</dbReference>
<dbReference type="PATRIC" id="fig|529884.3.peg.380"/>
<comment type="subcellular location">
    <subcellularLocation>
        <location evidence="5">Cell membrane</location>
        <topology evidence="5">Multi-pass membrane protein</topology>
    </subcellularLocation>
</comment>
<keyword evidence="4 5" id="KW-0472">Membrane</keyword>
<feature type="transmembrane region" description="Helical" evidence="5">
    <location>
        <begin position="12"/>
        <end position="34"/>
    </location>
</feature>
<evidence type="ECO:0000256" key="6">
    <source>
        <dbReference type="SAM" id="MobiDB-lite"/>
    </source>
</evidence>
<dbReference type="RefSeq" id="WP_084321343.1">
    <property type="nucleotide sequence ID" value="NZ_CP007490.1"/>
</dbReference>
<keyword evidence="8" id="KW-1185">Reference proteome</keyword>
<gene>
    <name evidence="7" type="ORF">Rhola_00003980</name>
</gene>
<feature type="region of interest" description="Disordered" evidence="6">
    <location>
        <begin position="889"/>
        <end position="911"/>
    </location>
</feature>
<feature type="transmembrane region" description="Helical" evidence="5">
    <location>
        <begin position="253"/>
        <end position="273"/>
    </location>
</feature>
<feature type="transmembrane region" description="Helical" evidence="5">
    <location>
        <begin position="208"/>
        <end position="225"/>
    </location>
</feature>
<dbReference type="InterPro" id="IPR005372">
    <property type="entry name" value="UPF0182"/>
</dbReference>
<evidence type="ECO:0000256" key="3">
    <source>
        <dbReference type="ARBA" id="ARBA00022989"/>
    </source>
</evidence>
<dbReference type="KEGG" id="rla:Rhola_00003980"/>
<keyword evidence="1 5" id="KW-1003">Cell membrane</keyword>
<accession>A0A060JLW2</accession>
<dbReference type="STRING" id="529884.Rhola_00003980"/>
<keyword evidence="3 5" id="KW-1133">Transmembrane helix</keyword>
<protein>
    <recommendedName>
        <fullName evidence="5">UPF0182 protein Rhola_00003980</fullName>
    </recommendedName>
</protein>
<dbReference type="PANTHER" id="PTHR39344">
    <property type="entry name" value="UPF0182 PROTEIN SLL1060"/>
    <property type="match status" value="1"/>
</dbReference>
<dbReference type="eggNOG" id="COG1615">
    <property type="taxonomic scope" value="Bacteria"/>
</dbReference>
<comment type="similarity">
    <text evidence="5">Belongs to the UPF0182 family.</text>
</comment>
<dbReference type="EMBL" id="CP007490">
    <property type="protein sequence ID" value="AIC47219.1"/>
    <property type="molecule type" value="Genomic_DNA"/>
</dbReference>
<feature type="transmembrane region" description="Helical" evidence="5">
    <location>
        <begin position="109"/>
        <end position="130"/>
    </location>
</feature>
<name>A0A060JLW2_9MICO</name>
<dbReference type="PANTHER" id="PTHR39344:SF1">
    <property type="entry name" value="UPF0182 PROTEIN SLL1060"/>
    <property type="match status" value="1"/>
</dbReference>
<dbReference type="AlphaFoldDB" id="A0A060JLW2"/>
<proteinExistence type="inferred from homology"/>
<evidence type="ECO:0000313" key="7">
    <source>
        <dbReference type="EMBL" id="AIC47219.1"/>
    </source>
</evidence>
<evidence type="ECO:0000313" key="8">
    <source>
        <dbReference type="Proteomes" id="UP000067708"/>
    </source>
</evidence>
<reference evidence="7 8" key="1">
    <citation type="journal article" date="2014" name="Int. J. Syst. Evol. Microbiol.">
        <title>Rhodoluna lacicola gen. nov., sp. nov., a planktonic freshwater bacterium with stream-lined genome.</title>
        <authorList>
            <person name="Hahn M."/>
            <person name="Schmidt J."/>
            <person name="Taipale S.J."/>
            <person name="Doolittle W.F."/>
            <person name="Koll U."/>
        </authorList>
    </citation>
    <scope>NUCLEOTIDE SEQUENCE [LARGE SCALE GENOMIC DNA]</scope>
    <source>
        <strain evidence="7 8">MWH-Ta8</strain>
    </source>
</reference>
<dbReference type="GO" id="GO:0005886">
    <property type="term" value="C:plasma membrane"/>
    <property type="evidence" value="ECO:0007669"/>
    <property type="project" value="UniProtKB-SubCell"/>
</dbReference>